<evidence type="ECO:0000256" key="1">
    <source>
        <dbReference type="PIRSR" id="PIRSR637460-1"/>
    </source>
</evidence>
<accession>A0A1C4XG99</accession>
<feature type="disulfide bond" evidence="2">
    <location>
        <begin position="124"/>
        <end position="132"/>
    </location>
</feature>
<dbReference type="SUPFAM" id="SSF52266">
    <property type="entry name" value="SGNH hydrolase"/>
    <property type="match status" value="1"/>
</dbReference>
<dbReference type="PANTHER" id="PTHR37981">
    <property type="entry name" value="LIPASE 2"/>
    <property type="match status" value="1"/>
</dbReference>
<keyword evidence="2" id="KW-1015">Disulfide bond</keyword>
<dbReference type="CDD" id="cd01823">
    <property type="entry name" value="SEST_like"/>
    <property type="match status" value="1"/>
</dbReference>
<feature type="chain" id="PRO_5039605824" evidence="3">
    <location>
        <begin position="30"/>
        <end position="267"/>
    </location>
</feature>
<evidence type="ECO:0000259" key="4">
    <source>
        <dbReference type="Pfam" id="PF13472"/>
    </source>
</evidence>
<protein>
    <submittedName>
        <fullName evidence="5">GDSL-like Lipase/Acylhydrolase family protein</fullName>
    </submittedName>
</protein>
<organism evidence="5 6">
    <name type="scientific">Micromonospora chokoriensis</name>
    <dbReference type="NCBI Taxonomy" id="356851"/>
    <lineage>
        <taxon>Bacteria</taxon>
        <taxon>Bacillati</taxon>
        <taxon>Actinomycetota</taxon>
        <taxon>Actinomycetes</taxon>
        <taxon>Micromonosporales</taxon>
        <taxon>Micromonosporaceae</taxon>
        <taxon>Micromonospora</taxon>
    </lineage>
</organism>
<reference evidence="6" key="1">
    <citation type="submission" date="2016-06" db="EMBL/GenBank/DDBJ databases">
        <authorList>
            <person name="Varghese N."/>
            <person name="Submissions Spin"/>
        </authorList>
    </citation>
    <scope>NUCLEOTIDE SEQUENCE [LARGE SCALE GENOMIC DNA]</scope>
    <source>
        <strain evidence="6">DSM 45160</strain>
    </source>
</reference>
<dbReference type="InterPro" id="IPR037460">
    <property type="entry name" value="SEST-like"/>
</dbReference>
<dbReference type="PANTHER" id="PTHR37981:SF1">
    <property type="entry name" value="SGNH HYDROLASE-TYPE ESTERASE DOMAIN-CONTAINING PROTEIN"/>
    <property type="match status" value="1"/>
</dbReference>
<evidence type="ECO:0000256" key="2">
    <source>
        <dbReference type="PIRSR" id="PIRSR637460-2"/>
    </source>
</evidence>
<feature type="domain" description="SGNH hydrolase-type esterase" evidence="4">
    <location>
        <begin position="37"/>
        <end position="254"/>
    </location>
</feature>
<gene>
    <name evidence="5" type="ORF">GA0070612_3546</name>
</gene>
<evidence type="ECO:0000256" key="3">
    <source>
        <dbReference type="SAM" id="SignalP"/>
    </source>
</evidence>
<feature type="disulfide bond" evidence="2">
    <location>
        <begin position="58"/>
        <end position="83"/>
    </location>
</feature>
<dbReference type="InterPro" id="IPR013830">
    <property type="entry name" value="SGNH_hydro"/>
</dbReference>
<sequence>MRKSRLVTLALSLATALGTTLTLAAPAQAAPADHYVALGDSYSSGVGAGSYTAESGSCQRSTNAYPALYNANVRPASYRSVACSGATTTSVVNTQLSALSATTTLVSVSVGGNDVGFATIMTTCVLYGTTECVNAVQAAENKARADLGNLLATVYNGIRTRAPSARVVVVGYPVFYQLGTTCLGLSATSRAKINEGINLVDDIIKNSAQAAGFTFADVRSQFVGHQLCSYGEKWLHALNITNIGVSYHPTAAGQTSGYYPVFRSVAG</sequence>
<keyword evidence="3" id="KW-0732">Signal</keyword>
<dbReference type="RefSeq" id="WP_088988897.1">
    <property type="nucleotide sequence ID" value="NZ_LT607409.1"/>
</dbReference>
<dbReference type="Proteomes" id="UP000198224">
    <property type="component" value="Chromosome I"/>
</dbReference>
<feature type="active site" evidence="1">
    <location>
        <position position="248"/>
    </location>
</feature>
<feature type="disulfide bond" evidence="2">
    <location>
        <begin position="182"/>
        <end position="228"/>
    </location>
</feature>
<dbReference type="GO" id="GO:0019433">
    <property type="term" value="P:triglyceride catabolic process"/>
    <property type="evidence" value="ECO:0007669"/>
    <property type="project" value="TreeGrafter"/>
</dbReference>
<feature type="signal peptide" evidence="3">
    <location>
        <begin position="1"/>
        <end position="29"/>
    </location>
</feature>
<dbReference type="AlphaFoldDB" id="A0A1C4XG99"/>
<keyword evidence="6" id="KW-1185">Reference proteome</keyword>
<dbReference type="InterPro" id="IPR036514">
    <property type="entry name" value="SGNH_hydro_sf"/>
</dbReference>
<dbReference type="GO" id="GO:0004806">
    <property type="term" value="F:triacylglycerol lipase activity"/>
    <property type="evidence" value="ECO:0007669"/>
    <property type="project" value="TreeGrafter"/>
</dbReference>
<evidence type="ECO:0000313" key="5">
    <source>
        <dbReference type="EMBL" id="SCF07211.1"/>
    </source>
</evidence>
<proteinExistence type="predicted"/>
<feature type="active site" description="Nucleophile" evidence="1">
    <location>
        <position position="41"/>
    </location>
</feature>
<dbReference type="Gene3D" id="3.40.50.1110">
    <property type="entry name" value="SGNH hydrolase"/>
    <property type="match status" value="1"/>
</dbReference>
<dbReference type="Pfam" id="PF13472">
    <property type="entry name" value="Lipase_GDSL_2"/>
    <property type="match status" value="1"/>
</dbReference>
<dbReference type="EMBL" id="LT607409">
    <property type="protein sequence ID" value="SCF07211.1"/>
    <property type="molecule type" value="Genomic_DNA"/>
</dbReference>
<keyword evidence="5" id="KW-0378">Hydrolase</keyword>
<name>A0A1C4XG99_9ACTN</name>
<evidence type="ECO:0000313" key="6">
    <source>
        <dbReference type="Proteomes" id="UP000198224"/>
    </source>
</evidence>